<dbReference type="AlphaFoldDB" id="A0AAE0TSH3"/>
<evidence type="ECO:0000256" key="2">
    <source>
        <dbReference type="ARBA" id="ARBA00023002"/>
    </source>
</evidence>
<dbReference type="GO" id="GO:0016491">
    <property type="term" value="F:oxidoreductase activity"/>
    <property type="evidence" value="ECO:0007669"/>
    <property type="project" value="UniProtKB-KW"/>
</dbReference>
<dbReference type="InterPro" id="IPR002347">
    <property type="entry name" value="SDR_fam"/>
</dbReference>
<evidence type="ECO:0000313" key="5">
    <source>
        <dbReference type="Proteomes" id="UP001274830"/>
    </source>
</evidence>
<proteinExistence type="inferred from homology"/>
<keyword evidence="5" id="KW-1185">Reference proteome</keyword>
<reference evidence="4" key="1">
    <citation type="submission" date="2023-07" db="EMBL/GenBank/DDBJ databases">
        <title>Black Yeasts Isolated from many extreme environments.</title>
        <authorList>
            <person name="Coleine C."/>
            <person name="Stajich J.E."/>
            <person name="Selbmann L."/>
        </authorList>
    </citation>
    <scope>NUCLEOTIDE SEQUENCE</scope>
    <source>
        <strain evidence="4">CCFEE 5485</strain>
    </source>
</reference>
<evidence type="ECO:0000313" key="4">
    <source>
        <dbReference type="EMBL" id="KAK3672762.1"/>
    </source>
</evidence>
<evidence type="ECO:0000256" key="3">
    <source>
        <dbReference type="SAM" id="MobiDB-lite"/>
    </source>
</evidence>
<dbReference type="SUPFAM" id="SSF51735">
    <property type="entry name" value="NAD(P)-binding Rossmann-fold domains"/>
    <property type="match status" value="1"/>
</dbReference>
<keyword evidence="2" id="KW-0560">Oxidoreductase</keyword>
<feature type="compositionally biased region" description="Basic and acidic residues" evidence="3">
    <location>
        <begin position="13"/>
        <end position="22"/>
    </location>
</feature>
<accession>A0AAE0TSH3</accession>
<protein>
    <submittedName>
        <fullName evidence="4">Uncharacterized protein</fullName>
    </submittedName>
</protein>
<comment type="caution">
    <text evidence="4">The sequence shown here is derived from an EMBL/GenBank/DDBJ whole genome shotgun (WGS) entry which is preliminary data.</text>
</comment>
<dbReference type="PANTHER" id="PTHR24320">
    <property type="entry name" value="RETINOL DEHYDROGENASE"/>
    <property type="match status" value="1"/>
</dbReference>
<dbReference type="EMBL" id="JAUTXT010000030">
    <property type="protein sequence ID" value="KAK3672762.1"/>
    <property type="molecule type" value="Genomic_DNA"/>
</dbReference>
<dbReference type="Proteomes" id="UP001274830">
    <property type="component" value="Unassembled WGS sequence"/>
</dbReference>
<sequence length="351" mass="37907">MPAPKTPYQPYADVHKETHGPGDARPTALKVIQDCGMIGKLTDKTIAITGCSAGIGIETARALYEAGAKLILTARDMAKLNSNIDGIVTNAKHNKNGTRPIAVKLDLTSLASTREGAEQIKEHANNNLNILIENAGIMAVPYEKTADGFEMHMGVNHFGHFLLFQMLKPLLLESAKKSGTASRVITVSSQGHSLSTIRFDDMHWNKDPDSYHKFSGYGQSKTANVYLASSIDRHYSSAGITGLSLHPGGILDTALGRHMTPEDWAVFGPLEQFQPVLKNCEQGAATTVWAAVSPYFEGKNGGRYLSDVGEADPLPSGHSVAAAGYAKHAYDEQAEEKLWKLSYEAVGLQED</sequence>
<dbReference type="PANTHER" id="PTHR24320:SF272">
    <property type="entry name" value="NAD(P)-BINDING ROSSMANN-FOLD SUPERFAMILY PROTEIN"/>
    <property type="match status" value="1"/>
</dbReference>
<dbReference type="PRINTS" id="PR00081">
    <property type="entry name" value="GDHRDH"/>
</dbReference>
<name>A0AAE0TSH3_9PEZI</name>
<gene>
    <name evidence="4" type="ORF">LTR78_007348</name>
</gene>
<feature type="region of interest" description="Disordered" evidence="3">
    <location>
        <begin position="1"/>
        <end position="24"/>
    </location>
</feature>
<organism evidence="4 5">
    <name type="scientific">Recurvomyces mirabilis</name>
    <dbReference type="NCBI Taxonomy" id="574656"/>
    <lineage>
        <taxon>Eukaryota</taxon>
        <taxon>Fungi</taxon>
        <taxon>Dikarya</taxon>
        <taxon>Ascomycota</taxon>
        <taxon>Pezizomycotina</taxon>
        <taxon>Dothideomycetes</taxon>
        <taxon>Dothideomycetidae</taxon>
        <taxon>Mycosphaerellales</taxon>
        <taxon>Teratosphaeriaceae</taxon>
        <taxon>Recurvomyces</taxon>
    </lineage>
</organism>
<dbReference type="Gene3D" id="3.40.50.720">
    <property type="entry name" value="NAD(P)-binding Rossmann-like Domain"/>
    <property type="match status" value="1"/>
</dbReference>
<evidence type="ECO:0000256" key="1">
    <source>
        <dbReference type="ARBA" id="ARBA00006484"/>
    </source>
</evidence>
<comment type="similarity">
    <text evidence="1">Belongs to the short-chain dehydrogenases/reductases (SDR) family.</text>
</comment>
<dbReference type="Pfam" id="PF00106">
    <property type="entry name" value="adh_short"/>
    <property type="match status" value="1"/>
</dbReference>
<dbReference type="InterPro" id="IPR036291">
    <property type="entry name" value="NAD(P)-bd_dom_sf"/>
</dbReference>